<dbReference type="Gene3D" id="1.25.40.10">
    <property type="entry name" value="Tetratricopeptide repeat domain"/>
    <property type="match status" value="5"/>
</dbReference>
<organism evidence="5 6">
    <name type="scientific">Rhynchospora pubera</name>
    <dbReference type="NCBI Taxonomy" id="906938"/>
    <lineage>
        <taxon>Eukaryota</taxon>
        <taxon>Viridiplantae</taxon>
        <taxon>Streptophyta</taxon>
        <taxon>Embryophyta</taxon>
        <taxon>Tracheophyta</taxon>
        <taxon>Spermatophyta</taxon>
        <taxon>Magnoliopsida</taxon>
        <taxon>Liliopsida</taxon>
        <taxon>Poales</taxon>
        <taxon>Cyperaceae</taxon>
        <taxon>Cyperoideae</taxon>
        <taxon>Rhynchosporeae</taxon>
        <taxon>Rhynchospora</taxon>
    </lineage>
</organism>
<evidence type="ECO:0000256" key="1">
    <source>
        <dbReference type="ARBA" id="ARBA00007626"/>
    </source>
</evidence>
<protein>
    <submittedName>
        <fullName evidence="5">Pentatricopeptide repeat-containing protein</fullName>
    </submittedName>
</protein>
<dbReference type="InterPro" id="IPR011990">
    <property type="entry name" value="TPR-like_helical_dom_sf"/>
</dbReference>
<feature type="repeat" description="PPR" evidence="4">
    <location>
        <begin position="186"/>
        <end position="220"/>
    </location>
</feature>
<comment type="caution">
    <text evidence="5">The sequence shown here is derived from an EMBL/GenBank/DDBJ whole genome shotgun (WGS) entry which is preliminary data.</text>
</comment>
<dbReference type="InterPro" id="IPR002885">
    <property type="entry name" value="PPR_rpt"/>
</dbReference>
<keyword evidence="2" id="KW-0677">Repeat</keyword>
<evidence type="ECO:0000256" key="2">
    <source>
        <dbReference type="ARBA" id="ARBA00022737"/>
    </source>
</evidence>
<feature type="repeat" description="PPR" evidence="4">
    <location>
        <begin position="386"/>
        <end position="420"/>
    </location>
</feature>
<evidence type="ECO:0000313" key="6">
    <source>
        <dbReference type="Proteomes" id="UP001140206"/>
    </source>
</evidence>
<feature type="repeat" description="PPR" evidence="4">
    <location>
        <begin position="671"/>
        <end position="705"/>
    </location>
</feature>
<dbReference type="Proteomes" id="UP001140206">
    <property type="component" value="Chromosome 3"/>
</dbReference>
<feature type="repeat" description="PPR" evidence="4">
    <location>
        <begin position="824"/>
        <end position="858"/>
    </location>
</feature>
<evidence type="ECO:0000256" key="4">
    <source>
        <dbReference type="PROSITE-ProRule" id="PRU00708"/>
    </source>
</evidence>
<dbReference type="NCBIfam" id="TIGR00756">
    <property type="entry name" value="PPR"/>
    <property type="match status" value="5"/>
</dbReference>
<dbReference type="Pfam" id="PF13041">
    <property type="entry name" value="PPR_2"/>
    <property type="match status" value="1"/>
</dbReference>
<dbReference type="EMBL" id="JAMFTS010000003">
    <property type="protein sequence ID" value="KAJ4781374.1"/>
    <property type="molecule type" value="Genomic_DNA"/>
</dbReference>
<accession>A0AAV8EPY3</accession>
<feature type="repeat" description="PPR" evidence="4">
    <location>
        <begin position="859"/>
        <end position="893"/>
    </location>
</feature>
<feature type="repeat" description="PPR" evidence="4">
    <location>
        <begin position="351"/>
        <end position="385"/>
    </location>
</feature>
<dbReference type="PANTHER" id="PTHR47447">
    <property type="entry name" value="OS03G0856100 PROTEIN"/>
    <property type="match status" value="1"/>
</dbReference>
<name>A0AAV8EPY3_9POAL</name>
<gene>
    <name evidence="5" type="ORF">LUZ62_065631</name>
</gene>
<dbReference type="PROSITE" id="PS51375">
    <property type="entry name" value="PPR"/>
    <property type="match status" value="7"/>
</dbReference>
<dbReference type="Pfam" id="PF12854">
    <property type="entry name" value="PPR_1"/>
    <property type="match status" value="1"/>
</dbReference>
<dbReference type="AlphaFoldDB" id="A0AAV8EPY3"/>
<reference evidence="5" key="1">
    <citation type="submission" date="2022-08" db="EMBL/GenBank/DDBJ databases">
        <authorList>
            <person name="Marques A."/>
        </authorList>
    </citation>
    <scope>NUCLEOTIDE SEQUENCE</scope>
    <source>
        <strain evidence="5">RhyPub2mFocal</strain>
        <tissue evidence="5">Leaves</tissue>
    </source>
</reference>
<comment type="similarity">
    <text evidence="1">Belongs to the PPR family. P subfamily.</text>
</comment>
<sequence>MFPLSNRLSRQNHLSSSLLRILSNTFSSTPLPPPLPPIAPLLQPSSPSLTSTITSAFSQWFRSHPNDCPNSFLDRIYSAIASSPDEHTLYQSLSSLNPPLSETFLLSFLSHKPSFLDPAIAESNQLLLLKLRFFDWSGRRPPYRHSRSVYHSLFCLLKKSSKSPLILKKLHLLSNSYDPINSPNIHPRFYDTLVIGYAVAGEPEIALRVLGRMRFSGLNPGPFTIGVLQNSLVDNSLFSFCQSLDPVLPRSDPDVVSFQLKSLCMQKNLNSAESLLRSLPSRLAARESHAGVVIKALVWRGKYDKARKLVEDFRSEEVYSVWLNCLVKTGKLSEAVEFMADKKVTEHYIPASPVYDTLIMRLLRENYLSKAYDLLTEMMEESIPPTRVTMSAALRFFCKAGLVDVALQLYRSRCELGIDPRGPTFDDLIRALCADGDSGSAYNVAVDSMHKGHFPGRQAFATLANALSRDGKLDQVRLLLDAAAKQEVRPGADILVRYLSALCKAGNLTEACQVPYIGSDSYGNTESNIYKHKSTYTRMIRAFALLDRVDALPRLVIEMQEMGHIPSRNLYRTVIVSLLKAEKYGDVLMLLSQQLLRRDLDEKTCYHYFIDGAGHAKKPDMAREIYNRMLSAGVNPNRESEILLLRVYLKSEKISDALSSFKFLHERKEPTSKIYNVMIIGLCQAGRLDQAVNLWKEAREKKLIPSLQSYEELSLALASVHDYETLVKLLDDFRETGRPVSAFLCNVVLMHTIKSRDLLRVWFKSREESKEKDSSGSKLNELPHKQSSGRLLLGQLIAAFSGGIRTRDSLDKVVEEFEKYFPTNLYTYNMLLKAFALEGRMDLAREVFSRIYKKGYQPDRWSFDTMVYGFCKDRDKDEAERWMKAMSRNGFLPTQNTVKLLDITYRG</sequence>
<evidence type="ECO:0000313" key="5">
    <source>
        <dbReference type="EMBL" id="KAJ4781374.1"/>
    </source>
</evidence>
<keyword evidence="3" id="KW-0809">Transit peptide</keyword>
<proteinExistence type="inferred from homology"/>
<dbReference type="Pfam" id="PF01535">
    <property type="entry name" value="PPR"/>
    <property type="match status" value="5"/>
</dbReference>
<dbReference type="PANTHER" id="PTHR47447:SF23">
    <property type="entry name" value="PENTACOTRIPEPTIDE-REPEAT REGION OF PRORP DOMAIN-CONTAINING PROTEIN"/>
    <property type="match status" value="1"/>
</dbReference>
<feature type="repeat" description="PPR" evidence="4">
    <location>
        <begin position="602"/>
        <end position="636"/>
    </location>
</feature>
<evidence type="ECO:0000256" key="3">
    <source>
        <dbReference type="ARBA" id="ARBA00022946"/>
    </source>
</evidence>
<keyword evidence="6" id="KW-1185">Reference proteome</keyword>